<protein>
    <submittedName>
        <fullName evidence="1">Uncharacterized protein</fullName>
    </submittedName>
</protein>
<sequence length="85" mass="9113">MSEPPSSHRRKVPLARYDGQRVRRRKFADGAAARGKWQELTGGRATAEDGGTALVAAGDATAYELNDLIPYDLLGEVRTAVAAQS</sequence>
<proteinExistence type="predicted"/>
<evidence type="ECO:0000313" key="1">
    <source>
        <dbReference type="EMBL" id="MDQ0934865.1"/>
    </source>
</evidence>
<comment type="caution">
    <text evidence="1">The sequence shown here is derived from an EMBL/GenBank/DDBJ whole genome shotgun (WGS) entry which is preliminary data.</text>
</comment>
<dbReference type="RefSeq" id="WP_307628398.1">
    <property type="nucleotide sequence ID" value="NZ_JAUSZS010000004.1"/>
</dbReference>
<keyword evidence="2" id="KW-1185">Reference proteome</keyword>
<accession>A0ABU0RSA8</accession>
<gene>
    <name evidence="1" type="ORF">QFZ49_004805</name>
</gene>
<name>A0ABU0RSA8_9ACTN</name>
<reference evidence="1 2" key="1">
    <citation type="submission" date="2023-07" db="EMBL/GenBank/DDBJ databases">
        <title>Comparative genomics of wheat-associated soil bacteria to identify genetic determinants of phenazine resistance.</title>
        <authorList>
            <person name="Mouncey N."/>
        </authorList>
    </citation>
    <scope>NUCLEOTIDE SEQUENCE [LARGE SCALE GENOMIC DNA]</scope>
    <source>
        <strain evidence="1 2">W2I16</strain>
    </source>
</reference>
<organism evidence="1 2">
    <name type="scientific">Streptomyces turgidiscabies</name>
    <dbReference type="NCBI Taxonomy" id="85558"/>
    <lineage>
        <taxon>Bacteria</taxon>
        <taxon>Bacillati</taxon>
        <taxon>Actinomycetota</taxon>
        <taxon>Actinomycetes</taxon>
        <taxon>Kitasatosporales</taxon>
        <taxon>Streptomycetaceae</taxon>
        <taxon>Streptomyces</taxon>
    </lineage>
</organism>
<dbReference type="EMBL" id="JAUSZS010000004">
    <property type="protein sequence ID" value="MDQ0934865.1"/>
    <property type="molecule type" value="Genomic_DNA"/>
</dbReference>
<evidence type="ECO:0000313" key="2">
    <source>
        <dbReference type="Proteomes" id="UP001223072"/>
    </source>
</evidence>
<dbReference type="Proteomes" id="UP001223072">
    <property type="component" value="Unassembled WGS sequence"/>
</dbReference>